<dbReference type="CDD" id="cd06267">
    <property type="entry name" value="PBP1_LacI_sugar_binding-like"/>
    <property type="match status" value="1"/>
</dbReference>
<dbReference type="Gene3D" id="3.40.50.2300">
    <property type="match status" value="2"/>
</dbReference>
<comment type="caution">
    <text evidence="5">The sequence shown here is derived from an EMBL/GenBank/DDBJ whole genome shotgun (WGS) entry which is preliminary data.</text>
</comment>
<dbReference type="AlphaFoldDB" id="A0A370H1S8"/>
<dbReference type="GO" id="GO:0000976">
    <property type="term" value="F:transcription cis-regulatory region binding"/>
    <property type="evidence" value="ECO:0007669"/>
    <property type="project" value="TreeGrafter"/>
</dbReference>
<reference evidence="5 6" key="1">
    <citation type="submission" date="2018-07" db="EMBL/GenBank/DDBJ databases">
        <title>Genomic Encyclopedia of Type Strains, Phase IV (KMG-IV): sequencing the most valuable type-strain genomes for metagenomic binning, comparative biology and taxonomic classification.</title>
        <authorList>
            <person name="Goeker M."/>
        </authorList>
    </citation>
    <scope>NUCLEOTIDE SEQUENCE [LARGE SCALE GENOMIC DNA]</scope>
    <source>
        <strain evidence="5 6">DSM 44952</strain>
    </source>
</reference>
<evidence type="ECO:0000256" key="2">
    <source>
        <dbReference type="ARBA" id="ARBA00023125"/>
    </source>
</evidence>
<evidence type="ECO:0000256" key="1">
    <source>
        <dbReference type="ARBA" id="ARBA00023015"/>
    </source>
</evidence>
<proteinExistence type="predicted"/>
<dbReference type="PANTHER" id="PTHR30146:SF138">
    <property type="entry name" value="TRANSCRIPTIONAL REGULATORY PROTEIN"/>
    <property type="match status" value="1"/>
</dbReference>
<gene>
    <name evidence="5" type="ORF">DFR68_10792</name>
</gene>
<protein>
    <submittedName>
        <fullName evidence="5">LacI family transcriptional regulator</fullName>
    </submittedName>
</protein>
<accession>A0A370H1S8</accession>
<dbReference type="SMART" id="SM00354">
    <property type="entry name" value="HTH_LACI"/>
    <property type="match status" value="1"/>
</dbReference>
<dbReference type="InterPro" id="IPR000843">
    <property type="entry name" value="HTH_LacI"/>
</dbReference>
<dbReference type="OrthoDB" id="59108at2"/>
<evidence type="ECO:0000256" key="3">
    <source>
        <dbReference type="ARBA" id="ARBA00023163"/>
    </source>
</evidence>
<dbReference type="PANTHER" id="PTHR30146">
    <property type="entry name" value="LACI-RELATED TRANSCRIPTIONAL REPRESSOR"/>
    <property type="match status" value="1"/>
</dbReference>
<dbReference type="InterPro" id="IPR028082">
    <property type="entry name" value="Peripla_BP_I"/>
</dbReference>
<evidence type="ECO:0000313" key="6">
    <source>
        <dbReference type="Proteomes" id="UP000255355"/>
    </source>
</evidence>
<name>A0A370H1S8_9NOCA</name>
<keyword evidence="3" id="KW-0804">Transcription</keyword>
<keyword evidence="6" id="KW-1185">Reference proteome</keyword>
<keyword evidence="2" id="KW-0238">DNA-binding</keyword>
<dbReference type="EMBL" id="QQAZ01000007">
    <property type="protein sequence ID" value="RDI48967.1"/>
    <property type="molecule type" value="Genomic_DNA"/>
</dbReference>
<dbReference type="SUPFAM" id="SSF47413">
    <property type="entry name" value="lambda repressor-like DNA-binding domains"/>
    <property type="match status" value="1"/>
</dbReference>
<evidence type="ECO:0000259" key="4">
    <source>
        <dbReference type="PROSITE" id="PS50932"/>
    </source>
</evidence>
<dbReference type="GO" id="GO:0003700">
    <property type="term" value="F:DNA-binding transcription factor activity"/>
    <property type="evidence" value="ECO:0007669"/>
    <property type="project" value="TreeGrafter"/>
</dbReference>
<dbReference type="Pfam" id="PF00356">
    <property type="entry name" value="LacI"/>
    <property type="match status" value="1"/>
</dbReference>
<dbReference type="PROSITE" id="PS50932">
    <property type="entry name" value="HTH_LACI_2"/>
    <property type="match status" value="1"/>
</dbReference>
<dbReference type="InterPro" id="IPR010982">
    <property type="entry name" value="Lambda_DNA-bd_dom_sf"/>
</dbReference>
<sequence length="342" mass="37203">MADIAAAVGRIAGRKISIPTVSRAVHLEPGVSPELRELVLRVAEEMNYIPTPESTGRVAVLTPVVDTWFYSSVVAGIETELHRAGLDLLLYCLTTADQRRQFIAGLPQRRKVDAVIVVAAPVGDTDRELLLRRGYPVVSVGARTDGLATVRFDDHEAARKAVGHLIHQGHNRIAMIRTESLEGAYWDADRDRYRGYRDQLDAAGLRFREDYVVSVRWGVDEGGLAMDRLLNVEAPLPTAVFCHSDEVAAGALRKLRHDARIPVPESLSVVAVDDHPIAEMINLTTVAQPARHQGSRAARAIIDHLTGQIPLDPTAATTLPATNLIFRGSTAPPPTESAAAPR</sequence>
<dbReference type="SUPFAM" id="SSF53822">
    <property type="entry name" value="Periplasmic binding protein-like I"/>
    <property type="match status" value="1"/>
</dbReference>
<dbReference type="Gene3D" id="1.10.260.40">
    <property type="entry name" value="lambda repressor-like DNA-binding domains"/>
    <property type="match status" value="1"/>
</dbReference>
<dbReference type="InterPro" id="IPR046335">
    <property type="entry name" value="LacI/GalR-like_sensor"/>
</dbReference>
<dbReference type="CDD" id="cd01392">
    <property type="entry name" value="HTH_LacI"/>
    <property type="match status" value="1"/>
</dbReference>
<feature type="domain" description="HTH lacI-type" evidence="4">
    <location>
        <begin position="1"/>
        <end position="59"/>
    </location>
</feature>
<keyword evidence="1" id="KW-0805">Transcription regulation</keyword>
<evidence type="ECO:0000313" key="5">
    <source>
        <dbReference type="EMBL" id="RDI48967.1"/>
    </source>
</evidence>
<organism evidence="5 6">
    <name type="scientific">Nocardia mexicana</name>
    <dbReference type="NCBI Taxonomy" id="279262"/>
    <lineage>
        <taxon>Bacteria</taxon>
        <taxon>Bacillati</taxon>
        <taxon>Actinomycetota</taxon>
        <taxon>Actinomycetes</taxon>
        <taxon>Mycobacteriales</taxon>
        <taxon>Nocardiaceae</taxon>
        <taxon>Nocardia</taxon>
    </lineage>
</organism>
<dbReference type="Pfam" id="PF13377">
    <property type="entry name" value="Peripla_BP_3"/>
    <property type="match status" value="1"/>
</dbReference>
<dbReference type="STRING" id="1210089.GCA_001613165_00582"/>
<dbReference type="Proteomes" id="UP000255355">
    <property type="component" value="Unassembled WGS sequence"/>
</dbReference>